<dbReference type="InterPro" id="IPR006121">
    <property type="entry name" value="HMA_dom"/>
</dbReference>
<dbReference type="PROSITE" id="PS50846">
    <property type="entry name" value="HMA_2"/>
    <property type="match status" value="1"/>
</dbReference>
<evidence type="ECO:0000313" key="4">
    <source>
        <dbReference type="Proteomes" id="UP001147700"/>
    </source>
</evidence>
<dbReference type="Gene3D" id="3.30.70.100">
    <property type="match status" value="1"/>
</dbReference>
<accession>A0ABT4RNI4</accession>
<evidence type="ECO:0000313" key="3">
    <source>
        <dbReference type="EMBL" id="MDA0140045.1"/>
    </source>
</evidence>
<name>A0ABT4RNI4_9ACTN</name>
<proteinExistence type="predicted"/>
<dbReference type="InterPro" id="IPR036163">
    <property type="entry name" value="HMA_dom_sf"/>
</dbReference>
<dbReference type="PROSITE" id="PS01047">
    <property type="entry name" value="HMA_1"/>
    <property type="match status" value="1"/>
</dbReference>
<dbReference type="Pfam" id="PF00403">
    <property type="entry name" value="HMA"/>
    <property type="match status" value="1"/>
</dbReference>
<gene>
    <name evidence="3" type="ORF">OJ962_21250</name>
</gene>
<protein>
    <submittedName>
        <fullName evidence="3">Cation transporter</fullName>
    </submittedName>
</protein>
<dbReference type="PRINTS" id="PR00944">
    <property type="entry name" value="CUEXPORT"/>
</dbReference>
<feature type="domain" description="HMA" evidence="2">
    <location>
        <begin position="4"/>
        <end position="68"/>
    </location>
</feature>
<dbReference type="RefSeq" id="WP_202955050.1">
    <property type="nucleotide sequence ID" value="NZ_JAPCID010000032.1"/>
</dbReference>
<dbReference type="SUPFAM" id="SSF55008">
    <property type="entry name" value="HMA, heavy metal-associated domain"/>
    <property type="match status" value="1"/>
</dbReference>
<dbReference type="EMBL" id="JAPCID010000032">
    <property type="protein sequence ID" value="MDA0140045.1"/>
    <property type="molecule type" value="Genomic_DNA"/>
</dbReference>
<dbReference type="CDD" id="cd00371">
    <property type="entry name" value="HMA"/>
    <property type="match status" value="1"/>
</dbReference>
<comment type="caution">
    <text evidence="3">The sequence shown here is derived from an EMBL/GenBank/DDBJ whole genome shotgun (WGS) entry which is preliminary data.</text>
</comment>
<dbReference type="InterPro" id="IPR000428">
    <property type="entry name" value="Cu-bd"/>
</dbReference>
<organism evidence="3 4">
    <name type="scientific">Solirubrobacter deserti</name>
    <dbReference type="NCBI Taxonomy" id="2282478"/>
    <lineage>
        <taxon>Bacteria</taxon>
        <taxon>Bacillati</taxon>
        <taxon>Actinomycetota</taxon>
        <taxon>Thermoleophilia</taxon>
        <taxon>Solirubrobacterales</taxon>
        <taxon>Solirubrobacteraceae</taxon>
        <taxon>Solirubrobacter</taxon>
    </lineage>
</organism>
<reference evidence="3" key="1">
    <citation type="submission" date="2022-10" db="EMBL/GenBank/DDBJ databases">
        <title>The WGS of Solirubrobacter sp. CPCC 204708.</title>
        <authorList>
            <person name="Jiang Z."/>
        </authorList>
    </citation>
    <scope>NUCLEOTIDE SEQUENCE</scope>
    <source>
        <strain evidence="3">CPCC 204708</strain>
    </source>
</reference>
<evidence type="ECO:0000256" key="1">
    <source>
        <dbReference type="ARBA" id="ARBA00022723"/>
    </source>
</evidence>
<sequence length="70" mass="7140">MNQDNLIYRVEGMSCNHCVVAVSGEVGRVAGVSSVDVDLETKLVRVSGTGVDDAAVVAAIDEAGYDAVAA</sequence>
<dbReference type="InterPro" id="IPR017969">
    <property type="entry name" value="Heavy-metal-associated_CS"/>
</dbReference>
<dbReference type="Proteomes" id="UP001147700">
    <property type="component" value="Unassembled WGS sequence"/>
</dbReference>
<evidence type="ECO:0000259" key="2">
    <source>
        <dbReference type="PROSITE" id="PS50846"/>
    </source>
</evidence>
<keyword evidence="4" id="KW-1185">Reference proteome</keyword>
<keyword evidence="1" id="KW-0479">Metal-binding</keyword>